<evidence type="ECO:0000259" key="14">
    <source>
        <dbReference type="PROSITE" id="PS50157"/>
    </source>
</evidence>
<keyword evidence="6 12" id="KW-0863">Zinc-finger</keyword>
<evidence type="ECO:0000256" key="8">
    <source>
        <dbReference type="ARBA" id="ARBA00023015"/>
    </source>
</evidence>
<comment type="subcellular location">
    <subcellularLocation>
        <location evidence="2">Nucleus</location>
    </subcellularLocation>
</comment>
<comment type="function">
    <text evidence="1">May be involved in transcriptional regulation.</text>
</comment>
<keyword evidence="8" id="KW-0805">Transcription regulation</keyword>
<evidence type="ECO:0000256" key="13">
    <source>
        <dbReference type="SAM" id="MobiDB-lite"/>
    </source>
</evidence>
<dbReference type="PROSITE" id="PS00028">
    <property type="entry name" value="ZINC_FINGER_C2H2_1"/>
    <property type="match status" value="1"/>
</dbReference>
<dbReference type="InterPro" id="IPR036236">
    <property type="entry name" value="Znf_C2H2_sf"/>
</dbReference>
<evidence type="ECO:0000313" key="15">
    <source>
        <dbReference type="EMBL" id="KAK1854539.1"/>
    </source>
</evidence>
<evidence type="ECO:0000256" key="2">
    <source>
        <dbReference type="ARBA" id="ARBA00004123"/>
    </source>
</evidence>
<dbReference type="SMART" id="SM00355">
    <property type="entry name" value="ZnF_C2H2"/>
    <property type="match status" value="2"/>
</dbReference>
<evidence type="ECO:0000256" key="6">
    <source>
        <dbReference type="ARBA" id="ARBA00022771"/>
    </source>
</evidence>
<keyword evidence="9" id="KW-0238">DNA-binding</keyword>
<organism evidence="15 16">
    <name type="scientific">Colletotrichum chrysophilum</name>
    <dbReference type="NCBI Taxonomy" id="1836956"/>
    <lineage>
        <taxon>Eukaryota</taxon>
        <taxon>Fungi</taxon>
        <taxon>Dikarya</taxon>
        <taxon>Ascomycota</taxon>
        <taxon>Pezizomycotina</taxon>
        <taxon>Sordariomycetes</taxon>
        <taxon>Hypocreomycetidae</taxon>
        <taxon>Glomerellales</taxon>
        <taxon>Glomerellaceae</taxon>
        <taxon>Colletotrichum</taxon>
        <taxon>Colletotrichum gloeosporioides species complex</taxon>
    </lineage>
</organism>
<keyword evidence="11" id="KW-0539">Nucleus</keyword>
<dbReference type="GO" id="GO:0000981">
    <property type="term" value="F:DNA-binding transcription factor activity, RNA polymerase II-specific"/>
    <property type="evidence" value="ECO:0007669"/>
    <property type="project" value="InterPro"/>
</dbReference>
<dbReference type="InterPro" id="IPR051059">
    <property type="entry name" value="VerF-like"/>
</dbReference>
<dbReference type="PROSITE" id="PS50157">
    <property type="entry name" value="ZINC_FINGER_C2H2_2"/>
    <property type="match status" value="2"/>
</dbReference>
<keyword evidence="10" id="KW-0804">Transcription</keyword>
<evidence type="ECO:0000256" key="10">
    <source>
        <dbReference type="ARBA" id="ARBA00023163"/>
    </source>
</evidence>
<dbReference type="AlphaFoldDB" id="A0AAD9AZG0"/>
<keyword evidence="5" id="KW-0677">Repeat</keyword>
<dbReference type="GO" id="GO:0000978">
    <property type="term" value="F:RNA polymerase II cis-regulatory region sequence-specific DNA binding"/>
    <property type="evidence" value="ECO:0007669"/>
    <property type="project" value="InterPro"/>
</dbReference>
<protein>
    <recommendedName>
        <fullName evidence="14">C2H2-type domain-containing protein</fullName>
    </recommendedName>
</protein>
<dbReference type="GO" id="GO:0008270">
    <property type="term" value="F:zinc ion binding"/>
    <property type="evidence" value="ECO:0007669"/>
    <property type="project" value="UniProtKB-KW"/>
</dbReference>
<evidence type="ECO:0000256" key="7">
    <source>
        <dbReference type="ARBA" id="ARBA00022833"/>
    </source>
</evidence>
<evidence type="ECO:0000256" key="5">
    <source>
        <dbReference type="ARBA" id="ARBA00022737"/>
    </source>
</evidence>
<feature type="domain" description="C2H2-type" evidence="14">
    <location>
        <begin position="37"/>
        <end position="63"/>
    </location>
</feature>
<dbReference type="Proteomes" id="UP001243330">
    <property type="component" value="Unassembled WGS sequence"/>
</dbReference>
<accession>A0AAD9AZG0</accession>
<dbReference type="Pfam" id="PF00096">
    <property type="entry name" value="zf-C2H2"/>
    <property type="match status" value="2"/>
</dbReference>
<sequence length="120" mass="14169">MEMQIDRPHICTFCSRGFRKPEHLQRHIRTHTKEKPYVCECGSSFARRDLLQRHKRLHHKSNSDPSYQEDHLPPPSRVYDSVSEGTVRRSVSRNVETLPLPPEYCSQRRFQVLDTLLVSN</sequence>
<evidence type="ECO:0000256" key="1">
    <source>
        <dbReference type="ARBA" id="ARBA00003767"/>
    </source>
</evidence>
<dbReference type="EMBL" id="JAQOWY010000035">
    <property type="protein sequence ID" value="KAK1854539.1"/>
    <property type="molecule type" value="Genomic_DNA"/>
</dbReference>
<keyword evidence="7" id="KW-0862">Zinc</keyword>
<evidence type="ECO:0000256" key="11">
    <source>
        <dbReference type="ARBA" id="ARBA00023242"/>
    </source>
</evidence>
<evidence type="ECO:0000256" key="4">
    <source>
        <dbReference type="ARBA" id="ARBA00022723"/>
    </source>
</evidence>
<dbReference type="Gene3D" id="3.30.160.60">
    <property type="entry name" value="Classic Zinc Finger"/>
    <property type="match status" value="2"/>
</dbReference>
<evidence type="ECO:0000256" key="9">
    <source>
        <dbReference type="ARBA" id="ARBA00023125"/>
    </source>
</evidence>
<comment type="caution">
    <text evidence="15">The sequence shown here is derived from an EMBL/GenBank/DDBJ whole genome shotgun (WGS) entry which is preliminary data.</text>
</comment>
<dbReference type="SUPFAM" id="SSF57667">
    <property type="entry name" value="beta-beta-alpha zinc fingers"/>
    <property type="match status" value="1"/>
</dbReference>
<name>A0AAD9AZG0_9PEZI</name>
<keyword evidence="16" id="KW-1185">Reference proteome</keyword>
<dbReference type="PANTHER" id="PTHR40626">
    <property type="entry name" value="MIP31509P"/>
    <property type="match status" value="1"/>
</dbReference>
<evidence type="ECO:0000313" key="16">
    <source>
        <dbReference type="Proteomes" id="UP001243330"/>
    </source>
</evidence>
<dbReference type="PANTHER" id="PTHR40626:SF10">
    <property type="entry name" value="C2H2-TYPE DOMAIN-CONTAINING PROTEIN"/>
    <property type="match status" value="1"/>
</dbReference>
<feature type="region of interest" description="Disordered" evidence="13">
    <location>
        <begin position="54"/>
        <end position="91"/>
    </location>
</feature>
<evidence type="ECO:0000256" key="12">
    <source>
        <dbReference type="PROSITE-ProRule" id="PRU00042"/>
    </source>
</evidence>
<gene>
    <name evidence="15" type="ORF">CCHR01_02815</name>
</gene>
<dbReference type="GO" id="GO:0000785">
    <property type="term" value="C:chromatin"/>
    <property type="evidence" value="ECO:0007669"/>
    <property type="project" value="TreeGrafter"/>
</dbReference>
<dbReference type="FunFam" id="3.30.160.60:FF:000446">
    <property type="entry name" value="Zinc finger protein"/>
    <property type="match status" value="1"/>
</dbReference>
<dbReference type="FunFam" id="3.30.160.60:FF:000226">
    <property type="entry name" value="Zinc finger protein 236 variant"/>
    <property type="match status" value="1"/>
</dbReference>
<dbReference type="InterPro" id="IPR013087">
    <property type="entry name" value="Znf_C2H2_type"/>
</dbReference>
<reference evidence="15" key="1">
    <citation type="submission" date="2023-01" db="EMBL/GenBank/DDBJ databases">
        <title>Colletotrichum chrysophilum M932 genome sequence.</title>
        <authorList>
            <person name="Baroncelli R."/>
        </authorList>
    </citation>
    <scope>NUCLEOTIDE SEQUENCE</scope>
    <source>
        <strain evidence="15">M932</strain>
    </source>
</reference>
<comment type="similarity">
    <text evidence="3">Belongs to the krueppel C2H2-type zinc-finger protein family.</text>
</comment>
<proteinExistence type="inferred from homology"/>
<evidence type="ECO:0000256" key="3">
    <source>
        <dbReference type="ARBA" id="ARBA00006991"/>
    </source>
</evidence>
<feature type="domain" description="C2H2-type" evidence="14">
    <location>
        <begin position="9"/>
        <end position="36"/>
    </location>
</feature>
<dbReference type="GO" id="GO:0005634">
    <property type="term" value="C:nucleus"/>
    <property type="evidence" value="ECO:0007669"/>
    <property type="project" value="UniProtKB-SubCell"/>
</dbReference>
<keyword evidence="4" id="KW-0479">Metal-binding</keyword>